<proteinExistence type="predicted"/>
<dbReference type="PANTHER" id="PTHR43611:SF3">
    <property type="entry name" value="FLAVIN MONONUCLEOTIDE HYDROLASE 1, CHLOROPLATIC"/>
    <property type="match status" value="1"/>
</dbReference>
<dbReference type="RefSeq" id="WP_131851846.1">
    <property type="nucleotide sequence ID" value="NZ_SKFH01000011.1"/>
</dbReference>
<dbReference type="Gene3D" id="1.10.150.240">
    <property type="entry name" value="Putative phosphatase, domain 2"/>
    <property type="match status" value="1"/>
</dbReference>
<dbReference type="SUPFAM" id="SSF56784">
    <property type="entry name" value="HAD-like"/>
    <property type="match status" value="1"/>
</dbReference>
<gene>
    <name evidence="1" type="ORF">E0486_09070</name>
</gene>
<dbReference type="InterPro" id="IPR006439">
    <property type="entry name" value="HAD-SF_hydro_IA"/>
</dbReference>
<dbReference type="SFLD" id="SFLDS00003">
    <property type="entry name" value="Haloacid_Dehalogenase"/>
    <property type="match status" value="1"/>
</dbReference>
<keyword evidence="2" id="KW-1185">Reference proteome</keyword>
<dbReference type="OrthoDB" id="9797415at2"/>
<dbReference type="PRINTS" id="PR00413">
    <property type="entry name" value="HADHALOGNASE"/>
</dbReference>
<dbReference type="NCBIfam" id="TIGR01509">
    <property type="entry name" value="HAD-SF-IA-v3"/>
    <property type="match status" value="1"/>
</dbReference>
<dbReference type="PANTHER" id="PTHR43611">
    <property type="entry name" value="ALPHA-D-GLUCOSE 1-PHOSPHATE PHOSPHATASE"/>
    <property type="match status" value="1"/>
</dbReference>
<dbReference type="InterPro" id="IPR036412">
    <property type="entry name" value="HAD-like_sf"/>
</dbReference>
<dbReference type="InterPro" id="IPR023214">
    <property type="entry name" value="HAD_sf"/>
</dbReference>
<protein>
    <submittedName>
        <fullName evidence="1">HAD family phosphatase</fullName>
    </submittedName>
</protein>
<dbReference type="Proteomes" id="UP000295164">
    <property type="component" value="Unassembled WGS sequence"/>
</dbReference>
<dbReference type="Pfam" id="PF00702">
    <property type="entry name" value="Hydrolase"/>
    <property type="match status" value="1"/>
</dbReference>
<dbReference type="AlphaFoldDB" id="A0A4R4E1B0"/>
<accession>A0A4R4E1B0</accession>
<reference evidence="1 2" key="1">
    <citation type="submission" date="2019-03" db="EMBL/GenBank/DDBJ databases">
        <authorList>
            <person name="Kim M.K.M."/>
        </authorList>
    </citation>
    <scope>NUCLEOTIDE SEQUENCE [LARGE SCALE GENOMIC DNA]</scope>
    <source>
        <strain evidence="1 2">17J68-15</strain>
    </source>
</reference>
<dbReference type="CDD" id="cd02603">
    <property type="entry name" value="HAD_sEH-N_like"/>
    <property type="match status" value="1"/>
</dbReference>
<dbReference type="InterPro" id="IPR023198">
    <property type="entry name" value="PGP-like_dom2"/>
</dbReference>
<comment type="caution">
    <text evidence="1">The sequence shown here is derived from an EMBL/GenBank/DDBJ whole genome shotgun (WGS) entry which is preliminary data.</text>
</comment>
<dbReference type="SFLD" id="SFLDG01129">
    <property type="entry name" value="C1.5:_HAD__Beta-PGM__Phosphata"/>
    <property type="match status" value="1"/>
</dbReference>
<dbReference type="EMBL" id="SKFH01000011">
    <property type="protein sequence ID" value="TCZ72232.1"/>
    <property type="molecule type" value="Genomic_DNA"/>
</dbReference>
<organism evidence="1 2">
    <name type="scientific">Flaviaesturariibacter aridisoli</name>
    <dbReference type="NCBI Taxonomy" id="2545761"/>
    <lineage>
        <taxon>Bacteria</taxon>
        <taxon>Pseudomonadati</taxon>
        <taxon>Bacteroidota</taxon>
        <taxon>Chitinophagia</taxon>
        <taxon>Chitinophagales</taxon>
        <taxon>Chitinophagaceae</taxon>
        <taxon>Flaviaestuariibacter</taxon>
    </lineage>
</organism>
<sequence length="204" mass="24312">MIKDIIFDLGGVLIDWNPDYVFDKLFEGRPHDKQYFYEHICTSDWNEEQDAGRPLQEATELLVQRHPEWKEPIEAFYGRWEEMLGGPIQPTVELFRRLKESERYQLYALTNWSSETFPVALERYDFLHWFHGRVVSGEEKMRKPAPAFYQLILDRFDLDPATTLFIDDNKRNVDAAAAMGIQCIWFRSPEQLEQELRNHNLLRV</sequence>
<evidence type="ECO:0000313" key="1">
    <source>
        <dbReference type="EMBL" id="TCZ72232.1"/>
    </source>
</evidence>
<dbReference type="Gene3D" id="3.40.50.1000">
    <property type="entry name" value="HAD superfamily/HAD-like"/>
    <property type="match status" value="1"/>
</dbReference>
<evidence type="ECO:0000313" key="2">
    <source>
        <dbReference type="Proteomes" id="UP000295164"/>
    </source>
</evidence>
<name>A0A4R4E1B0_9BACT</name>